<evidence type="ECO:0000313" key="3">
    <source>
        <dbReference type="EMBL" id="TRY72686.1"/>
    </source>
</evidence>
<evidence type="ECO:0000313" key="4">
    <source>
        <dbReference type="Proteomes" id="UP000318571"/>
    </source>
</evidence>
<gene>
    <name evidence="3" type="ORF">TCAL_16240</name>
</gene>
<dbReference type="AlphaFoldDB" id="A0A553P4R9"/>
<dbReference type="InterPro" id="IPR050975">
    <property type="entry name" value="Sleep_regulator"/>
</dbReference>
<evidence type="ECO:0000256" key="1">
    <source>
        <dbReference type="ARBA" id="ARBA00022729"/>
    </source>
</evidence>
<comment type="caution">
    <text evidence="3">The sequence shown here is derived from an EMBL/GenBank/DDBJ whole genome shotgun (WGS) entry which is preliminary data.</text>
</comment>
<evidence type="ECO:0000256" key="2">
    <source>
        <dbReference type="SAM" id="SignalP"/>
    </source>
</evidence>
<feature type="signal peptide" evidence="2">
    <location>
        <begin position="1"/>
        <end position="19"/>
    </location>
</feature>
<keyword evidence="4" id="KW-1185">Reference proteome</keyword>
<feature type="chain" id="PRO_5021867885" description="Protein quiver" evidence="2">
    <location>
        <begin position="20"/>
        <end position="282"/>
    </location>
</feature>
<reference evidence="3 4" key="1">
    <citation type="journal article" date="2018" name="Nat. Ecol. Evol.">
        <title>Genomic signatures of mitonuclear coevolution across populations of Tigriopus californicus.</title>
        <authorList>
            <person name="Barreto F.S."/>
            <person name="Watson E.T."/>
            <person name="Lima T.G."/>
            <person name="Willett C.S."/>
            <person name="Edmands S."/>
            <person name="Li W."/>
            <person name="Burton R.S."/>
        </authorList>
    </citation>
    <scope>NUCLEOTIDE SEQUENCE [LARGE SCALE GENOMIC DNA]</scope>
    <source>
        <strain evidence="3 4">San Diego</strain>
    </source>
</reference>
<sequence length="282" mass="30850">MKQWLGLLVFAFLYEEISSAISCHYCGPEKLCPLPYDADVTEADKRSSCEKACIKFDGSSNGKRVLVRDCAQPEHYDMMNTCKDDKEYHGAEGTLCVCNGPDCNSAPLALHQSTTIILVSLSTLGLLGDWRAMIGTCPWLVFPLVVFSILNQSTSVTAVEESDSGSKVESTSEAPKAFKCYQCGVTKTCDKPFENATLVTCQKSCMKFDGFAPDGMRVIMRDCGYFEAQGCVHDQPFERNSAVGTVCHCNDGDKCNGATSHEPPQILFCVISLGIFSRIIFS</sequence>
<protein>
    <recommendedName>
        <fullName evidence="5">Protein quiver</fullName>
    </recommendedName>
</protein>
<dbReference type="CDD" id="cd00117">
    <property type="entry name" value="TFP"/>
    <property type="match status" value="1"/>
</dbReference>
<evidence type="ECO:0008006" key="5">
    <source>
        <dbReference type="Google" id="ProtNLM"/>
    </source>
</evidence>
<dbReference type="PANTHER" id="PTHR33562">
    <property type="entry name" value="ATILLA, ISOFORM B-RELATED-RELATED"/>
    <property type="match status" value="1"/>
</dbReference>
<name>A0A553P4R9_TIGCA</name>
<accession>A0A553P4R9</accession>
<dbReference type="EMBL" id="VCGU01000008">
    <property type="protein sequence ID" value="TRY72686.1"/>
    <property type="molecule type" value="Genomic_DNA"/>
</dbReference>
<dbReference type="Proteomes" id="UP000318571">
    <property type="component" value="Chromosome 7"/>
</dbReference>
<proteinExistence type="predicted"/>
<organism evidence="3 4">
    <name type="scientific">Tigriopus californicus</name>
    <name type="common">Marine copepod</name>
    <dbReference type="NCBI Taxonomy" id="6832"/>
    <lineage>
        <taxon>Eukaryota</taxon>
        <taxon>Metazoa</taxon>
        <taxon>Ecdysozoa</taxon>
        <taxon>Arthropoda</taxon>
        <taxon>Crustacea</taxon>
        <taxon>Multicrustacea</taxon>
        <taxon>Hexanauplia</taxon>
        <taxon>Copepoda</taxon>
        <taxon>Harpacticoida</taxon>
        <taxon>Harpacticidae</taxon>
        <taxon>Tigriopus</taxon>
    </lineage>
</organism>
<keyword evidence="1 2" id="KW-0732">Signal</keyword>